<evidence type="ECO:0000256" key="8">
    <source>
        <dbReference type="ARBA" id="ARBA00022989"/>
    </source>
</evidence>
<dbReference type="InterPro" id="IPR011047">
    <property type="entry name" value="Quinoprotein_ADH-like_sf"/>
</dbReference>
<feature type="signal peptide" evidence="11">
    <location>
        <begin position="1"/>
        <end position="17"/>
    </location>
</feature>
<dbReference type="EMBL" id="KN832574">
    <property type="protein sequence ID" value="KII83787.1"/>
    <property type="molecule type" value="Genomic_DNA"/>
</dbReference>
<sequence length="1028" mass="112181">MRVQALLAALCFSSSWALHQSEVGVVDWHKSLVGIPNIGSLATAPTFHRVGNENFTQSVVLTATTSNVLAALDPGNGSVVWRHGFDPKDHLTSFQKHNDVVAALSGPGGATLRTFDSLTGDLLLEQRLHSIESGLLMEPADLGTAVAFATEGSSTFIFVLTNGHTLRKVDAVTGELKWSWSASDDISLVVHSKIVVTSSAIYLIGLAKSLKSYTLHATALSTSTGEVLSSANVPSSIDNGLTDFITVSRGDHADIVWIEKDTVRFIPLLPELKTKATYYLKAASYKQIIDLGLAGHGQFVAIKADGSSRVVGLDSEGTALSVLWDFPDSVTSDRYTDSQYAGGLDKEGWPYVTRLYWSHVYKRAAVQVFAAHLADGKGLLTGFTFPFDTNTHGIISYASAFLSHLSVYLPLTLTQIAADAANPSDLTVLSRLVITTTTGAVQLWHKDELQWTREESLASISAAEFVELPERKLMASHTGDETFAQRLSRQFSDAQNFPEYAVNFVKRFATGSYASVSSAPVLPSDADSLSRDAFGFKQIIVAATPHGKVFGLDSSTGDVLWSRVFGLGWASEIGGQVIPVKLYVTRTVSDGETPQVVVVTQRRASNTLVDTVLFHLDALTGEDALKKSPSGGILQGTDVISGPLVEAFLLQNETKTVVLLDEFLQVYLYPDSSASEDAFQKMAPLLHFPLRTGEPGRRRLMGHKVTLNTALTRRYVGYPTWTASLAPTEDIVSVHHPRRGPVASIGKVLGNRSTLYKYLNPHLTAVVTASAATSPPACTVYLLDGAKGSIVYRATLPSKAGLCDVKISLTDNWLTYHYYDPEYNGYGSSKGYRIVSVELYEGAAPDDKIKSSDISSYSNKSIEVTAYEQSFVYPHDISAITTTTTKFGVTSKDIIVANLNNKIHSIPRRLLDPRRPKRKVTAEEQEEFLIQYEPVLPEDPRRTLSHDYQVSNVRHIVTSPALLESTSLVFAYGLDLFLTRVAPSGTFDVLSENFNKVQLVLTISALAVAIMVTKPMVHRKRLREKWYQ</sequence>
<evidence type="ECO:0000256" key="7">
    <source>
        <dbReference type="ARBA" id="ARBA00022824"/>
    </source>
</evidence>
<comment type="similarity">
    <text evidence="2">Belongs to the EMC1 family.</text>
</comment>
<dbReference type="GO" id="GO:0034975">
    <property type="term" value="P:protein folding in endoplasmic reticulum"/>
    <property type="evidence" value="ECO:0007669"/>
    <property type="project" value="TreeGrafter"/>
</dbReference>
<dbReference type="SMART" id="SM00564">
    <property type="entry name" value="PQQ"/>
    <property type="match status" value="3"/>
</dbReference>
<dbReference type="HOGENOM" id="CLU_005034_1_0_1"/>
<keyword evidence="15" id="KW-1185">Reference proteome</keyword>
<dbReference type="PANTHER" id="PTHR21573">
    <property type="entry name" value="ER MEMBRANE PROTEIN COMPLEX SUBUNIT 1"/>
    <property type="match status" value="1"/>
</dbReference>
<keyword evidence="7" id="KW-0256">Endoplasmic reticulum</keyword>
<evidence type="ECO:0000259" key="12">
    <source>
        <dbReference type="Pfam" id="PF07774"/>
    </source>
</evidence>
<feature type="domain" description="EMC1 first beta-propeller" evidence="13">
    <location>
        <begin position="17"/>
        <end position="336"/>
    </location>
</feature>
<feature type="chain" id="PRO_5002203005" description="ER membrane protein complex subunit 1" evidence="11">
    <location>
        <begin position="18"/>
        <end position="1028"/>
    </location>
</feature>
<dbReference type="GO" id="GO:0072546">
    <property type="term" value="C:EMC complex"/>
    <property type="evidence" value="ECO:0007669"/>
    <property type="project" value="InterPro"/>
</dbReference>
<evidence type="ECO:0000256" key="9">
    <source>
        <dbReference type="ARBA" id="ARBA00023136"/>
    </source>
</evidence>
<evidence type="ECO:0000256" key="2">
    <source>
        <dbReference type="ARBA" id="ARBA00007904"/>
    </source>
</evidence>
<evidence type="ECO:0000256" key="4">
    <source>
        <dbReference type="ARBA" id="ARBA00020824"/>
    </source>
</evidence>
<gene>
    <name evidence="14" type="ORF">PLICRDRAFT_147866</name>
</gene>
<dbReference type="InterPro" id="IPR018391">
    <property type="entry name" value="PQQ_b-propeller_rpt"/>
</dbReference>
<dbReference type="SUPFAM" id="SSF50998">
    <property type="entry name" value="Quinoprotein alcohol dehydrogenase-like"/>
    <property type="match status" value="1"/>
</dbReference>
<keyword evidence="6 11" id="KW-0732">Signal</keyword>
<keyword evidence="5" id="KW-0812">Transmembrane</keyword>
<protein>
    <recommendedName>
        <fullName evidence="4">ER membrane protein complex subunit 1</fullName>
    </recommendedName>
</protein>
<dbReference type="InterPro" id="IPR026895">
    <property type="entry name" value="EMC1"/>
</dbReference>
<dbReference type="Proteomes" id="UP000053263">
    <property type="component" value="Unassembled WGS sequence"/>
</dbReference>
<comment type="subcellular location">
    <subcellularLocation>
        <location evidence="1">Endoplasmic reticulum membrane</location>
        <topology evidence="1">Single-pass type I membrane protein</topology>
    </subcellularLocation>
</comment>
<evidence type="ECO:0000256" key="11">
    <source>
        <dbReference type="SAM" id="SignalP"/>
    </source>
</evidence>
<name>A0A0C9SQI3_PLICR</name>
<keyword evidence="9" id="KW-0472">Membrane</keyword>
<dbReference type="InterPro" id="IPR011678">
    <property type="entry name" value="EMC1_C"/>
</dbReference>
<comment type="subunit">
    <text evidence="3">Component of the ER membrane protein complex (EMC).</text>
</comment>
<keyword evidence="10" id="KW-0325">Glycoprotein</keyword>
<evidence type="ECO:0000256" key="3">
    <source>
        <dbReference type="ARBA" id="ARBA00011276"/>
    </source>
</evidence>
<dbReference type="PANTHER" id="PTHR21573:SF0">
    <property type="entry name" value="ER MEMBRANE PROTEIN COMPLEX SUBUNIT 1"/>
    <property type="match status" value="1"/>
</dbReference>
<keyword evidence="8" id="KW-1133">Transmembrane helix</keyword>
<dbReference type="Pfam" id="PF25293">
    <property type="entry name" value="Beta-prop_EMC1_N"/>
    <property type="match status" value="1"/>
</dbReference>
<dbReference type="InterPro" id="IPR015943">
    <property type="entry name" value="WD40/YVTN_repeat-like_dom_sf"/>
</dbReference>
<accession>A0A0C9SQI3</accession>
<evidence type="ECO:0000313" key="14">
    <source>
        <dbReference type="EMBL" id="KII83787.1"/>
    </source>
</evidence>
<dbReference type="AlphaFoldDB" id="A0A0C9SQI3"/>
<evidence type="ECO:0000259" key="13">
    <source>
        <dbReference type="Pfam" id="PF25293"/>
    </source>
</evidence>
<evidence type="ECO:0000313" key="15">
    <source>
        <dbReference type="Proteomes" id="UP000053263"/>
    </source>
</evidence>
<proteinExistence type="inferred from homology"/>
<evidence type="ECO:0000256" key="10">
    <source>
        <dbReference type="ARBA" id="ARBA00023180"/>
    </source>
</evidence>
<evidence type="ECO:0000256" key="6">
    <source>
        <dbReference type="ARBA" id="ARBA00022729"/>
    </source>
</evidence>
<dbReference type="OrthoDB" id="28092at2759"/>
<evidence type="ECO:0000256" key="5">
    <source>
        <dbReference type="ARBA" id="ARBA00022692"/>
    </source>
</evidence>
<dbReference type="Gene3D" id="2.130.10.10">
    <property type="entry name" value="YVTN repeat-like/Quinoprotein amine dehydrogenase"/>
    <property type="match status" value="1"/>
</dbReference>
<dbReference type="Pfam" id="PF07774">
    <property type="entry name" value="EMC1_C"/>
    <property type="match status" value="1"/>
</dbReference>
<organism evidence="14 15">
    <name type="scientific">Plicaturopsis crispa FD-325 SS-3</name>
    <dbReference type="NCBI Taxonomy" id="944288"/>
    <lineage>
        <taxon>Eukaryota</taxon>
        <taxon>Fungi</taxon>
        <taxon>Dikarya</taxon>
        <taxon>Basidiomycota</taxon>
        <taxon>Agaricomycotina</taxon>
        <taxon>Agaricomycetes</taxon>
        <taxon>Agaricomycetidae</taxon>
        <taxon>Amylocorticiales</taxon>
        <taxon>Amylocorticiaceae</taxon>
        <taxon>Plicatura</taxon>
        <taxon>Plicaturopsis crispa</taxon>
    </lineage>
</organism>
<evidence type="ECO:0000256" key="1">
    <source>
        <dbReference type="ARBA" id="ARBA00004115"/>
    </source>
</evidence>
<reference evidence="14 15" key="1">
    <citation type="submission" date="2014-06" db="EMBL/GenBank/DDBJ databases">
        <title>Evolutionary Origins and Diversification of the Mycorrhizal Mutualists.</title>
        <authorList>
            <consortium name="DOE Joint Genome Institute"/>
            <consortium name="Mycorrhizal Genomics Consortium"/>
            <person name="Kohler A."/>
            <person name="Kuo A."/>
            <person name="Nagy L.G."/>
            <person name="Floudas D."/>
            <person name="Copeland A."/>
            <person name="Barry K.W."/>
            <person name="Cichocki N."/>
            <person name="Veneault-Fourrey C."/>
            <person name="LaButti K."/>
            <person name="Lindquist E.A."/>
            <person name="Lipzen A."/>
            <person name="Lundell T."/>
            <person name="Morin E."/>
            <person name="Murat C."/>
            <person name="Riley R."/>
            <person name="Ohm R."/>
            <person name="Sun H."/>
            <person name="Tunlid A."/>
            <person name="Henrissat B."/>
            <person name="Grigoriev I.V."/>
            <person name="Hibbett D.S."/>
            <person name="Martin F."/>
        </authorList>
    </citation>
    <scope>NUCLEOTIDE SEQUENCE [LARGE SCALE GENOMIC DNA]</scope>
    <source>
        <strain evidence="14 15">FD-325 SS-3</strain>
    </source>
</reference>
<feature type="domain" description="ER membrane protein complex subunit 1 C-terminal" evidence="12">
    <location>
        <begin position="810"/>
        <end position="1026"/>
    </location>
</feature>
<dbReference type="InterPro" id="IPR058545">
    <property type="entry name" value="Beta-prop_EMC1_1st"/>
</dbReference>